<dbReference type="InterPro" id="IPR006009">
    <property type="entry name" value="GlcNAc_MurG"/>
</dbReference>
<dbReference type="AlphaFoldDB" id="A0A2N1J229"/>
<evidence type="ECO:0000259" key="11">
    <source>
        <dbReference type="Pfam" id="PF03033"/>
    </source>
</evidence>
<dbReference type="GO" id="GO:0051301">
    <property type="term" value="P:cell division"/>
    <property type="evidence" value="ECO:0007669"/>
    <property type="project" value="UniProtKB-KW"/>
</dbReference>
<feature type="domain" description="Glycosyltransferase family 28 N-terminal" evidence="11">
    <location>
        <begin position="5"/>
        <end position="145"/>
    </location>
</feature>
<dbReference type="InterPro" id="IPR007235">
    <property type="entry name" value="Glyco_trans_28_C"/>
</dbReference>
<feature type="binding site" evidence="10">
    <location>
        <begin position="12"/>
        <end position="14"/>
    </location>
    <ligand>
        <name>UDP-N-acetyl-alpha-D-glucosamine</name>
        <dbReference type="ChEBI" id="CHEBI:57705"/>
    </ligand>
</feature>
<dbReference type="Gene3D" id="3.40.50.2000">
    <property type="entry name" value="Glycogen Phosphorylase B"/>
    <property type="match status" value="2"/>
</dbReference>
<keyword evidence="5 10" id="KW-0133">Cell shape</keyword>
<evidence type="ECO:0000256" key="3">
    <source>
        <dbReference type="ARBA" id="ARBA00022676"/>
    </source>
</evidence>
<keyword evidence="2 10" id="KW-0132">Cell division</keyword>
<evidence type="ECO:0000256" key="2">
    <source>
        <dbReference type="ARBA" id="ARBA00022618"/>
    </source>
</evidence>
<keyword evidence="3 10" id="KW-0328">Glycosyltransferase</keyword>
<dbReference type="GO" id="GO:0051991">
    <property type="term" value="F:UDP-N-acetyl-D-glucosamine:N-acetylmuramoyl-L-alanyl-D-glutamyl-meso-2,6-diaminopimelyl-D-alanyl-D-alanine-diphosphoundecaprenol 4-beta-N-acetylglucosaminlytransferase activity"/>
    <property type="evidence" value="ECO:0007669"/>
    <property type="project" value="RHEA"/>
</dbReference>
<comment type="caution">
    <text evidence="10">Lacks conserved residue(s) required for the propagation of feature annotation.</text>
</comment>
<dbReference type="EMBL" id="NXIF01000031">
    <property type="protein sequence ID" value="PKI80627.1"/>
    <property type="molecule type" value="Genomic_DNA"/>
</dbReference>
<keyword evidence="14" id="KW-1185">Reference proteome</keyword>
<evidence type="ECO:0000259" key="12">
    <source>
        <dbReference type="Pfam" id="PF04101"/>
    </source>
</evidence>
<keyword evidence="6 10" id="KW-0573">Peptidoglycan synthesis</keyword>
<keyword evidence="1 10" id="KW-1003">Cell membrane</keyword>
<dbReference type="GO" id="GO:0071555">
    <property type="term" value="P:cell wall organization"/>
    <property type="evidence" value="ECO:0007669"/>
    <property type="project" value="UniProtKB-KW"/>
</dbReference>
<dbReference type="HAMAP" id="MF_00033">
    <property type="entry name" value="MurG"/>
    <property type="match status" value="1"/>
</dbReference>
<evidence type="ECO:0000256" key="6">
    <source>
        <dbReference type="ARBA" id="ARBA00022984"/>
    </source>
</evidence>
<evidence type="ECO:0000313" key="14">
    <source>
        <dbReference type="Proteomes" id="UP000233248"/>
    </source>
</evidence>
<comment type="pathway">
    <text evidence="10">Cell wall biogenesis; peptidoglycan biosynthesis.</text>
</comment>
<organism evidence="13 14">
    <name type="scientific">Malaciobacter halophilus</name>
    <dbReference type="NCBI Taxonomy" id="197482"/>
    <lineage>
        <taxon>Bacteria</taxon>
        <taxon>Pseudomonadati</taxon>
        <taxon>Campylobacterota</taxon>
        <taxon>Epsilonproteobacteria</taxon>
        <taxon>Campylobacterales</taxon>
        <taxon>Arcobacteraceae</taxon>
        <taxon>Malaciobacter</taxon>
    </lineage>
</organism>
<dbReference type="Proteomes" id="UP000233248">
    <property type="component" value="Unassembled WGS sequence"/>
</dbReference>
<feature type="binding site" evidence="10">
    <location>
        <position position="127"/>
    </location>
    <ligand>
        <name>UDP-N-acetyl-alpha-D-glucosamine</name>
        <dbReference type="ChEBI" id="CHEBI:57705"/>
    </ligand>
</feature>
<dbReference type="GO" id="GO:0005975">
    <property type="term" value="P:carbohydrate metabolic process"/>
    <property type="evidence" value="ECO:0007669"/>
    <property type="project" value="InterPro"/>
</dbReference>
<dbReference type="EC" id="2.4.1.227" evidence="10"/>
<proteinExistence type="inferred from homology"/>
<feature type="domain" description="Glycosyl transferase family 28 C-terminal" evidence="12">
    <location>
        <begin position="175"/>
        <end position="312"/>
    </location>
</feature>
<dbReference type="KEGG" id="ahs:AHALO_2241"/>
<evidence type="ECO:0000256" key="4">
    <source>
        <dbReference type="ARBA" id="ARBA00022679"/>
    </source>
</evidence>
<dbReference type="CDD" id="cd03785">
    <property type="entry name" value="GT28_MurG"/>
    <property type="match status" value="1"/>
</dbReference>
<dbReference type="PANTHER" id="PTHR21015">
    <property type="entry name" value="UDP-N-ACETYLGLUCOSAMINE--N-ACETYLMURAMYL-(PENTAPEPTIDE) PYROPHOSPHORYL-UNDECAPRENOL N-ACETYLGLUCOSAMINE TRANSFERASE 1"/>
    <property type="match status" value="1"/>
</dbReference>
<comment type="subcellular location">
    <subcellularLocation>
        <location evidence="10">Cell membrane</location>
        <topology evidence="10">Peripheral membrane protein</topology>
        <orientation evidence="10">Cytoplasmic side</orientation>
    </subcellularLocation>
</comment>
<evidence type="ECO:0000256" key="5">
    <source>
        <dbReference type="ARBA" id="ARBA00022960"/>
    </source>
</evidence>
<dbReference type="SUPFAM" id="SSF53756">
    <property type="entry name" value="UDP-Glycosyltransferase/glycogen phosphorylase"/>
    <property type="match status" value="1"/>
</dbReference>
<keyword evidence="9 10" id="KW-0961">Cell wall biogenesis/degradation</keyword>
<dbReference type="GO" id="GO:0009252">
    <property type="term" value="P:peptidoglycan biosynthetic process"/>
    <property type="evidence" value="ECO:0007669"/>
    <property type="project" value="UniProtKB-UniRule"/>
</dbReference>
<evidence type="ECO:0000256" key="7">
    <source>
        <dbReference type="ARBA" id="ARBA00023136"/>
    </source>
</evidence>
<evidence type="ECO:0000256" key="1">
    <source>
        <dbReference type="ARBA" id="ARBA00022475"/>
    </source>
</evidence>
<comment type="catalytic activity">
    <reaction evidence="10">
        <text>di-trans,octa-cis-undecaprenyl diphospho-N-acetyl-alpha-D-muramoyl-L-alanyl-D-glutamyl-meso-2,6-diaminopimeloyl-D-alanyl-D-alanine + UDP-N-acetyl-alpha-D-glucosamine = di-trans,octa-cis-undecaprenyl diphospho-[N-acetyl-alpha-D-glucosaminyl-(1-&gt;4)]-N-acetyl-alpha-D-muramoyl-L-alanyl-D-glutamyl-meso-2,6-diaminopimeloyl-D-alanyl-D-alanine + UDP + H(+)</text>
        <dbReference type="Rhea" id="RHEA:31227"/>
        <dbReference type="ChEBI" id="CHEBI:15378"/>
        <dbReference type="ChEBI" id="CHEBI:57705"/>
        <dbReference type="ChEBI" id="CHEBI:58223"/>
        <dbReference type="ChEBI" id="CHEBI:61387"/>
        <dbReference type="ChEBI" id="CHEBI:61388"/>
        <dbReference type="EC" id="2.4.1.227"/>
    </reaction>
</comment>
<feature type="binding site" evidence="10">
    <location>
        <position position="182"/>
    </location>
    <ligand>
        <name>UDP-N-acetyl-alpha-D-glucosamine</name>
        <dbReference type="ChEBI" id="CHEBI:57705"/>
    </ligand>
</feature>
<dbReference type="InterPro" id="IPR004276">
    <property type="entry name" value="GlycoTrans_28_N"/>
</dbReference>
<dbReference type="UniPathway" id="UPA00219"/>
<name>A0A2N1J229_9BACT</name>
<dbReference type="Pfam" id="PF04101">
    <property type="entry name" value="Glyco_tran_28_C"/>
    <property type="match status" value="1"/>
</dbReference>
<dbReference type="Pfam" id="PF03033">
    <property type="entry name" value="Glyco_transf_28"/>
    <property type="match status" value="1"/>
</dbReference>
<comment type="similarity">
    <text evidence="10">Belongs to the glycosyltransferase 28 family. MurG subfamily.</text>
</comment>
<evidence type="ECO:0000313" key="13">
    <source>
        <dbReference type="EMBL" id="PKI80627.1"/>
    </source>
</evidence>
<keyword evidence="7 10" id="KW-0472">Membrane</keyword>
<dbReference type="PANTHER" id="PTHR21015:SF22">
    <property type="entry name" value="GLYCOSYLTRANSFERASE"/>
    <property type="match status" value="1"/>
</dbReference>
<protein>
    <recommendedName>
        <fullName evidence="10">UDP-N-acetylglucosamine--N-acetylmuramyl-(pentapeptide) pyrophosphoryl-undecaprenol N-acetylglucosamine transferase</fullName>
        <ecNumber evidence="10">2.4.1.227</ecNumber>
    </recommendedName>
    <alternativeName>
        <fullName evidence="10">Undecaprenyl-PP-MurNAc-pentapeptide-UDPGlcNAc GlcNAc transferase</fullName>
    </alternativeName>
</protein>
<comment type="function">
    <text evidence="10">Cell wall formation. Catalyzes the transfer of a GlcNAc subunit on undecaprenyl-pyrophosphoryl-MurNAc-pentapeptide (lipid intermediate I) to form undecaprenyl-pyrophosphoryl-MurNAc-(pentapeptide)GlcNAc (lipid intermediate II).</text>
</comment>
<accession>A0A2N1J229</accession>
<comment type="caution">
    <text evidence="13">The sequence shown here is derived from an EMBL/GenBank/DDBJ whole genome shotgun (WGS) entry which is preliminary data.</text>
</comment>
<dbReference type="OrthoDB" id="9808936at2"/>
<evidence type="ECO:0000256" key="8">
    <source>
        <dbReference type="ARBA" id="ARBA00023306"/>
    </source>
</evidence>
<evidence type="ECO:0000256" key="10">
    <source>
        <dbReference type="HAMAP-Rule" id="MF_00033"/>
    </source>
</evidence>
<evidence type="ECO:0000256" key="9">
    <source>
        <dbReference type="ARBA" id="ARBA00023316"/>
    </source>
</evidence>
<dbReference type="GO" id="GO:0008360">
    <property type="term" value="P:regulation of cell shape"/>
    <property type="evidence" value="ECO:0007669"/>
    <property type="project" value="UniProtKB-KW"/>
</dbReference>
<gene>
    <name evidence="10" type="primary">murG</name>
    <name evidence="13" type="ORF">CP960_08120</name>
</gene>
<feature type="binding site" evidence="10">
    <location>
        <position position="280"/>
    </location>
    <ligand>
        <name>UDP-N-acetyl-alpha-D-glucosamine</name>
        <dbReference type="ChEBI" id="CHEBI:57705"/>
    </ligand>
</feature>
<keyword evidence="8 10" id="KW-0131">Cell cycle</keyword>
<sequence>MKGKVVITGGGTGGHLKVAKAFIDEFHKRGISPIFIGSKTGQDEQWFKDERKLKKAFFLDTKGVVDKNFLGKIKSLFQIIKEVNHCLNIFDKAEVKTVISVGGFSAAPATFASVLSFGCKLYIHEQNSKMGKLNELTSRFATEVFSSYLQDSLVKDYPVNSEFFDNARVRHEIQTIIFLGGSQGAKAINDFALSVAVKLDKLGIKIIHQTGKADFQRVKSKYEELNLDVDVFDFTSDISKKMSLADFAISRSGASTLWELAANSLPTLFVPYPYAAKDHQYYNAKFLKDKKLCFICRERNLNPEIIDKILKADIKSMSKGLIDSIGYNAIESIVDIIIQNNQK</sequence>
<keyword evidence="4 10" id="KW-0808">Transferase</keyword>
<dbReference type="GO" id="GO:0005886">
    <property type="term" value="C:plasma membrane"/>
    <property type="evidence" value="ECO:0007669"/>
    <property type="project" value="UniProtKB-SubCell"/>
</dbReference>
<dbReference type="GO" id="GO:0050511">
    <property type="term" value="F:undecaprenyldiphospho-muramoylpentapeptide beta-N-acetylglucosaminyltransferase activity"/>
    <property type="evidence" value="ECO:0007669"/>
    <property type="project" value="UniProtKB-UniRule"/>
</dbReference>
<reference evidence="13 14" key="1">
    <citation type="submission" date="2017-09" db="EMBL/GenBank/DDBJ databases">
        <title>Genomics of the genus Arcobacter.</title>
        <authorList>
            <person name="Perez-Cataluna A."/>
            <person name="Figueras M.J."/>
            <person name="Salas-Masso N."/>
        </authorList>
    </citation>
    <scope>NUCLEOTIDE SEQUENCE [LARGE SCALE GENOMIC DNA]</scope>
    <source>
        <strain evidence="13 14">DSM 18005</strain>
    </source>
</reference>
<dbReference type="RefSeq" id="WP_101184922.1">
    <property type="nucleotide sequence ID" value="NZ_CP031218.1"/>
</dbReference>